<organism evidence="2 3">
    <name type="scientific">Punica granatum</name>
    <name type="common">Pomegranate</name>
    <dbReference type="NCBI Taxonomy" id="22663"/>
    <lineage>
        <taxon>Eukaryota</taxon>
        <taxon>Viridiplantae</taxon>
        <taxon>Streptophyta</taxon>
        <taxon>Embryophyta</taxon>
        <taxon>Tracheophyta</taxon>
        <taxon>Spermatophyta</taxon>
        <taxon>Magnoliopsida</taxon>
        <taxon>eudicotyledons</taxon>
        <taxon>Gunneridae</taxon>
        <taxon>Pentapetalae</taxon>
        <taxon>rosids</taxon>
        <taxon>malvids</taxon>
        <taxon>Myrtales</taxon>
        <taxon>Lythraceae</taxon>
        <taxon>Punica</taxon>
    </lineage>
</organism>
<accession>A0A2I0JSP1</accession>
<protein>
    <submittedName>
        <fullName evidence="2">Uncharacterized protein</fullName>
    </submittedName>
</protein>
<feature type="compositionally biased region" description="Basic and acidic residues" evidence="1">
    <location>
        <begin position="16"/>
        <end position="26"/>
    </location>
</feature>
<evidence type="ECO:0000313" key="3">
    <source>
        <dbReference type="Proteomes" id="UP000233551"/>
    </source>
</evidence>
<sequence length="242" mass="27124">MSNKRWASGKPGQRCSRSEEQRRDVNLDNNNLGKRMVAVTELAKLEGGSEIRGSRKKRTGRERTGVMEYGQVFLDHSQAPVDQNGVLTAYLLWLDSWIEDAAKDFENLVLVPAVVVPVFPAPISPCLWIVRSLDCRVFGLCRGRLYGNTTFICYGLGECYPTPSGKEWKMVVRGSRGLRLVSLQERVRTTGGSPAKVLVYREPASLLKWSCDLLGSQPRRWGDSAVCRKPASPLRQIWLIEG</sequence>
<evidence type="ECO:0000313" key="2">
    <source>
        <dbReference type="EMBL" id="PKI59314.1"/>
    </source>
</evidence>
<gene>
    <name evidence="2" type="ORF">CRG98_020306</name>
</gene>
<dbReference type="EMBL" id="PGOL01001305">
    <property type="protein sequence ID" value="PKI59314.1"/>
    <property type="molecule type" value="Genomic_DNA"/>
</dbReference>
<dbReference type="AlphaFoldDB" id="A0A2I0JSP1"/>
<comment type="caution">
    <text evidence="2">The sequence shown here is derived from an EMBL/GenBank/DDBJ whole genome shotgun (WGS) entry which is preliminary data.</text>
</comment>
<keyword evidence="3" id="KW-1185">Reference proteome</keyword>
<name>A0A2I0JSP1_PUNGR</name>
<evidence type="ECO:0000256" key="1">
    <source>
        <dbReference type="SAM" id="MobiDB-lite"/>
    </source>
</evidence>
<feature type="region of interest" description="Disordered" evidence="1">
    <location>
        <begin position="1"/>
        <end position="27"/>
    </location>
</feature>
<proteinExistence type="predicted"/>
<reference evidence="2 3" key="1">
    <citation type="submission" date="2017-11" db="EMBL/GenBank/DDBJ databases">
        <title>De-novo sequencing of pomegranate (Punica granatum L.) genome.</title>
        <authorList>
            <person name="Akparov Z."/>
            <person name="Amiraslanov A."/>
            <person name="Hajiyeva S."/>
            <person name="Abbasov M."/>
            <person name="Kaur K."/>
            <person name="Hamwieh A."/>
            <person name="Solovyev V."/>
            <person name="Salamov A."/>
            <person name="Braich B."/>
            <person name="Kosarev P."/>
            <person name="Mahmoud A."/>
            <person name="Hajiyev E."/>
            <person name="Babayeva S."/>
            <person name="Izzatullayeva V."/>
            <person name="Mammadov A."/>
            <person name="Mammadov A."/>
            <person name="Sharifova S."/>
            <person name="Ojaghi J."/>
            <person name="Eynullazada K."/>
            <person name="Bayramov B."/>
            <person name="Abdulazimova A."/>
            <person name="Shahmuradov I."/>
        </authorList>
    </citation>
    <scope>NUCLEOTIDE SEQUENCE [LARGE SCALE GENOMIC DNA]</scope>
    <source>
        <strain evidence="3">cv. AG2017</strain>
        <tissue evidence="2">Leaf</tissue>
    </source>
</reference>
<dbReference type="Proteomes" id="UP000233551">
    <property type="component" value="Unassembled WGS sequence"/>
</dbReference>